<evidence type="ECO:0000259" key="7">
    <source>
        <dbReference type="Pfam" id="PF25137"/>
    </source>
</evidence>
<accession>A0A2T1HZ08</accession>
<dbReference type="OrthoDB" id="9815791at2"/>
<comment type="similarity">
    <text evidence="2">Belongs to the iron-containing alcohol dehydrogenase family.</text>
</comment>
<evidence type="ECO:0000256" key="5">
    <source>
        <dbReference type="ARBA" id="ARBA00049243"/>
    </source>
</evidence>
<name>A0A2T1HZ08_9HYPH</name>
<dbReference type="InterPro" id="IPR018211">
    <property type="entry name" value="ADH_Fe_CS"/>
</dbReference>
<organism evidence="8 9">
    <name type="scientific">Alsobacter soli</name>
    <dbReference type="NCBI Taxonomy" id="2109933"/>
    <lineage>
        <taxon>Bacteria</taxon>
        <taxon>Pseudomonadati</taxon>
        <taxon>Pseudomonadota</taxon>
        <taxon>Alphaproteobacteria</taxon>
        <taxon>Hyphomicrobiales</taxon>
        <taxon>Alsobacteraceae</taxon>
        <taxon>Alsobacter</taxon>
    </lineage>
</organism>
<evidence type="ECO:0000256" key="3">
    <source>
        <dbReference type="ARBA" id="ARBA00023002"/>
    </source>
</evidence>
<dbReference type="EMBL" id="PVZS01000001">
    <property type="protein sequence ID" value="PSC06901.1"/>
    <property type="molecule type" value="Genomic_DNA"/>
</dbReference>
<dbReference type="GO" id="GO:0046872">
    <property type="term" value="F:metal ion binding"/>
    <property type="evidence" value="ECO:0007669"/>
    <property type="project" value="InterPro"/>
</dbReference>
<dbReference type="RefSeq" id="WP_106334686.1">
    <property type="nucleotide sequence ID" value="NZ_PVZS01000001.1"/>
</dbReference>
<protein>
    <submittedName>
        <fullName evidence="8">Alcohol dehydrogenase</fullName>
    </submittedName>
</protein>
<dbReference type="PANTHER" id="PTHR11496">
    <property type="entry name" value="ALCOHOL DEHYDROGENASE"/>
    <property type="match status" value="1"/>
</dbReference>
<comment type="cofactor">
    <cofactor evidence="1">
        <name>Fe cation</name>
        <dbReference type="ChEBI" id="CHEBI:24875"/>
    </cofactor>
</comment>
<dbReference type="Proteomes" id="UP000239772">
    <property type="component" value="Unassembled WGS sequence"/>
</dbReference>
<dbReference type="InterPro" id="IPR039697">
    <property type="entry name" value="Alcohol_dehydrogenase_Fe"/>
</dbReference>
<dbReference type="GO" id="GO:0004022">
    <property type="term" value="F:alcohol dehydrogenase (NAD+) activity"/>
    <property type="evidence" value="ECO:0007669"/>
    <property type="project" value="UniProtKB-EC"/>
</dbReference>
<keyword evidence="9" id="KW-1185">Reference proteome</keyword>
<dbReference type="FunFam" id="3.40.50.1970:FF:000003">
    <property type="entry name" value="Alcohol dehydrogenase, iron-containing"/>
    <property type="match status" value="1"/>
</dbReference>
<dbReference type="Pfam" id="PF25137">
    <property type="entry name" value="ADH_Fe_C"/>
    <property type="match status" value="1"/>
</dbReference>
<dbReference type="Gene3D" id="1.20.1090.10">
    <property type="entry name" value="Dehydroquinate synthase-like - alpha domain"/>
    <property type="match status" value="1"/>
</dbReference>
<dbReference type="Gene3D" id="3.40.50.1970">
    <property type="match status" value="1"/>
</dbReference>
<proteinExistence type="inferred from homology"/>
<dbReference type="SUPFAM" id="SSF56796">
    <property type="entry name" value="Dehydroquinate synthase-like"/>
    <property type="match status" value="1"/>
</dbReference>
<evidence type="ECO:0000256" key="2">
    <source>
        <dbReference type="ARBA" id="ARBA00007358"/>
    </source>
</evidence>
<comment type="catalytic activity">
    <reaction evidence="5">
        <text>a primary alcohol + NAD(+) = an aldehyde + NADH + H(+)</text>
        <dbReference type="Rhea" id="RHEA:10736"/>
        <dbReference type="ChEBI" id="CHEBI:15378"/>
        <dbReference type="ChEBI" id="CHEBI:15734"/>
        <dbReference type="ChEBI" id="CHEBI:17478"/>
        <dbReference type="ChEBI" id="CHEBI:57540"/>
        <dbReference type="ChEBI" id="CHEBI:57945"/>
        <dbReference type="EC" id="1.1.1.1"/>
    </reaction>
</comment>
<dbReference type="AlphaFoldDB" id="A0A2T1HZ08"/>
<feature type="domain" description="Fe-containing alcohol dehydrogenase-like C-terminal" evidence="7">
    <location>
        <begin position="189"/>
        <end position="374"/>
    </location>
</feature>
<dbReference type="Pfam" id="PF00465">
    <property type="entry name" value="Fe-ADH"/>
    <property type="match status" value="1"/>
</dbReference>
<evidence type="ECO:0000313" key="9">
    <source>
        <dbReference type="Proteomes" id="UP000239772"/>
    </source>
</evidence>
<evidence type="ECO:0000313" key="8">
    <source>
        <dbReference type="EMBL" id="PSC06901.1"/>
    </source>
</evidence>
<evidence type="ECO:0000256" key="1">
    <source>
        <dbReference type="ARBA" id="ARBA00001962"/>
    </source>
</evidence>
<evidence type="ECO:0000256" key="4">
    <source>
        <dbReference type="ARBA" id="ARBA00023027"/>
    </source>
</evidence>
<gene>
    <name evidence="8" type="ORF">SLNSH_00495</name>
</gene>
<dbReference type="PROSITE" id="PS00913">
    <property type="entry name" value="ADH_IRON_1"/>
    <property type="match status" value="1"/>
</dbReference>
<dbReference type="InterPro" id="IPR001670">
    <property type="entry name" value="ADH_Fe/GldA"/>
</dbReference>
<keyword evidence="4" id="KW-0520">NAD</keyword>
<sequence length="382" mass="38346">MVATLDRIPTMIQGEGALAQVGAQAAELAGPSAAVLLVADPGLKASGLVDEALAALRAGGVAPVLFSDIKSDPTAAQVDAGAALAREAGARAVVALGGGSAMDAGKLIAAVAGSPAPAMTYALCAAPLPAGALPKICVPTTAGTGSETTRVSVITGPDGSKQWFWGDALKAERVVLDPALTVGLPAHLTAATGIDALVHAIEACTNRNANPANDVYAHAAIRLAVGSLERAVTRPGDLHARAAMQLAAAFAGVAIDNAGTAIGHNIGHALGSLRPIHHGRAVGCAMLATLRWNVEGDDGPFAAVATAMGEPAEASRVPAAFERLMRATGVAISLAQEFEGVTSAQLASQMRRPENEAMLRSNRRPVTDADIDAFAAAVLSQS</sequence>
<evidence type="ECO:0000259" key="6">
    <source>
        <dbReference type="Pfam" id="PF00465"/>
    </source>
</evidence>
<dbReference type="InterPro" id="IPR056798">
    <property type="entry name" value="ADH_Fe_C"/>
</dbReference>
<reference evidence="9" key="1">
    <citation type="submission" date="2018-03" db="EMBL/GenBank/DDBJ databases">
        <authorList>
            <person name="Sun L."/>
            <person name="Liu H."/>
            <person name="Chen W."/>
            <person name="Huang K."/>
            <person name="Liu W."/>
            <person name="Gao X."/>
        </authorList>
    </citation>
    <scope>NUCLEOTIDE SEQUENCE [LARGE SCALE GENOMIC DNA]</scope>
    <source>
        <strain evidence="9">SH9</strain>
    </source>
</reference>
<feature type="domain" description="Alcohol dehydrogenase iron-type/glycerol dehydrogenase GldA" evidence="6">
    <location>
        <begin position="10"/>
        <end position="178"/>
    </location>
</feature>
<comment type="caution">
    <text evidence="8">The sequence shown here is derived from an EMBL/GenBank/DDBJ whole genome shotgun (WGS) entry which is preliminary data.</text>
</comment>
<keyword evidence="3" id="KW-0560">Oxidoreductase</keyword>
<dbReference type="PANTHER" id="PTHR11496:SF102">
    <property type="entry name" value="ALCOHOL DEHYDROGENASE 4"/>
    <property type="match status" value="1"/>
</dbReference>